<comment type="caution">
    <text evidence="1">The sequence shown here is derived from an EMBL/GenBank/DDBJ whole genome shotgun (WGS) entry which is preliminary data.</text>
</comment>
<proteinExistence type="predicted"/>
<accession>A0A940Y5D1</accession>
<dbReference type="Proteomes" id="UP000676246">
    <property type="component" value="Unassembled WGS sequence"/>
</dbReference>
<dbReference type="EMBL" id="JAGQDD010000001">
    <property type="protein sequence ID" value="MBQ0929016.1"/>
    <property type="molecule type" value="Genomic_DNA"/>
</dbReference>
<dbReference type="AlphaFoldDB" id="A0A940Y5D1"/>
<protein>
    <submittedName>
        <fullName evidence="1">Uncharacterized protein</fullName>
    </submittedName>
</protein>
<keyword evidence="2" id="KW-1185">Reference proteome</keyword>
<evidence type="ECO:0000313" key="1">
    <source>
        <dbReference type="EMBL" id="MBQ0929016.1"/>
    </source>
</evidence>
<name>A0A940Y5D1_9BURK</name>
<sequence length="113" mass="12064">MLALTSLSACTVVQVRQGEPRVRWYPGIAQITVEPDARGLAVVDSAGVGLLLGPRSATLGAVIERSVMANSTTACRMFISLPDPASVQRFMDWLRTTGALAQGWCVFSEQGEP</sequence>
<reference evidence="1 2" key="1">
    <citation type="submission" date="2021-04" db="EMBL/GenBank/DDBJ databases">
        <title>The genome sequence of Ideonella sp. 3Y2.</title>
        <authorList>
            <person name="Liu Y."/>
        </authorList>
    </citation>
    <scope>NUCLEOTIDE SEQUENCE [LARGE SCALE GENOMIC DNA]</scope>
    <source>
        <strain evidence="1 2">3Y2</strain>
    </source>
</reference>
<evidence type="ECO:0000313" key="2">
    <source>
        <dbReference type="Proteomes" id="UP000676246"/>
    </source>
</evidence>
<gene>
    <name evidence="1" type="ORF">KAK03_00860</name>
</gene>
<dbReference type="RefSeq" id="WP_210851164.1">
    <property type="nucleotide sequence ID" value="NZ_JAGQDD010000001.1"/>
</dbReference>
<organism evidence="1 2">
    <name type="scientific">Ideonella alba</name>
    <dbReference type="NCBI Taxonomy" id="2824118"/>
    <lineage>
        <taxon>Bacteria</taxon>
        <taxon>Pseudomonadati</taxon>
        <taxon>Pseudomonadota</taxon>
        <taxon>Betaproteobacteria</taxon>
        <taxon>Burkholderiales</taxon>
        <taxon>Sphaerotilaceae</taxon>
        <taxon>Ideonella</taxon>
    </lineage>
</organism>